<sequence>MSNSSFDFTKESLFTAGIEGPAVDSKGNLYAVNFKEEGTIGIVNEKGESSLFTTLPNGSIGNGIRFDKDDNMYIADYVKHNILFVKKGSTEAVVFAHDSIMNQPNDVAIAPNGTLYASDPNWKDGTGNLWMISNKKFVLLEKDMGTTNGVEVSPDGKKLYVNESVQRNIWVYDITSQGKPINKKLFKSFKDFGLDGMRCDSIGNLYICRYDKGTVLIVSPKGEVLREIRLKGKKPTNIAFGGNDKKQCFITVADRGCIETFFSEYSGRSFNNLN</sequence>
<dbReference type="InterPro" id="IPR011042">
    <property type="entry name" value="6-blade_b-propeller_TolB-like"/>
</dbReference>
<dbReference type="PRINTS" id="PR01790">
    <property type="entry name" value="SMP30FAMILY"/>
</dbReference>
<reference evidence="2 3" key="1">
    <citation type="submission" date="2022-09" db="EMBL/GenBank/DDBJ databases">
        <title>Genome sequencing of Flavivirga sp. MEBiC05379.</title>
        <authorList>
            <person name="Oh H.-M."/>
            <person name="Kwon K.K."/>
            <person name="Park M.J."/>
            <person name="Yang S.-H."/>
        </authorList>
    </citation>
    <scope>NUCLEOTIDE SEQUENCE [LARGE SCALE GENOMIC DNA]</scope>
    <source>
        <strain evidence="2 3">MEBiC05379</strain>
    </source>
</reference>
<name>A0ABU7XQR0_9FLAO</name>
<gene>
    <name evidence="2" type="ORF">N1F79_07900</name>
</gene>
<accession>A0ABU7XQR0</accession>
<dbReference type="Gene3D" id="2.120.10.30">
    <property type="entry name" value="TolB, C-terminal domain"/>
    <property type="match status" value="1"/>
</dbReference>
<dbReference type="SUPFAM" id="SSF63829">
    <property type="entry name" value="Calcium-dependent phosphotriesterase"/>
    <property type="match status" value="1"/>
</dbReference>
<dbReference type="EMBL" id="JAODOP010000004">
    <property type="protein sequence ID" value="MEF3833050.1"/>
    <property type="molecule type" value="Genomic_DNA"/>
</dbReference>
<comment type="caution">
    <text evidence="2">The sequence shown here is derived from an EMBL/GenBank/DDBJ whole genome shotgun (WGS) entry which is preliminary data.</text>
</comment>
<feature type="domain" description="SMP-30/Gluconolactonase/LRE-like region" evidence="1">
    <location>
        <begin position="19"/>
        <end position="253"/>
    </location>
</feature>
<dbReference type="InterPro" id="IPR013658">
    <property type="entry name" value="SGL"/>
</dbReference>
<dbReference type="InterPro" id="IPR005511">
    <property type="entry name" value="SMP-30"/>
</dbReference>
<proteinExistence type="predicted"/>
<dbReference type="Pfam" id="PF08450">
    <property type="entry name" value="SGL"/>
    <property type="match status" value="1"/>
</dbReference>
<dbReference type="PANTHER" id="PTHR47572">
    <property type="entry name" value="LIPOPROTEIN-RELATED"/>
    <property type="match status" value="1"/>
</dbReference>
<dbReference type="InterPro" id="IPR051262">
    <property type="entry name" value="SMP-30/CGR1_Lactonase"/>
</dbReference>
<evidence type="ECO:0000313" key="3">
    <source>
        <dbReference type="Proteomes" id="UP001337305"/>
    </source>
</evidence>
<organism evidence="2 3">
    <name type="scientific">Flavivirga spongiicola</name>
    <dbReference type="NCBI Taxonomy" id="421621"/>
    <lineage>
        <taxon>Bacteria</taxon>
        <taxon>Pseudomonadati</taxon>
        <taxon>Bacteroidota</taxon>
        <taxon>Flavobacteriia</taxon>
        <taxon>Flavobacteriales</taxon>
        <taxon>Flavobacteriaceae</taxon>
        <taxon>Flavivirga</taxon>
    </lineage>
</organism>
<dbReference type="PANTHER" id="PTHR47572:SF5">
    <property type="entry name" value="BLR2277 PROTEIN"/>
    <property type="match status" value="1"/>
</dbReference>
<evidence type="ECO:0000313" key="2">
    <source>
        <dbReference type="EMBL" id="MEF3833050.1"/>
    </source>
</evidence>
<dbReference type="RefSeq" id="WP_303305400.1">
    <property type="nucleotide sequence ID" value="NZ_JAODOP010000004.1"/>
</dbReference>
<dbReference type="Proteomes" id="UP001337305">
    <property type="component" value="Unassembled WGS sequence"/>
</dbReference>
<keyword evidence="3" id="KW-1185">Reference proteome</keyword>
<protein>
    <submittedName>
        <fullName evidence="2">SMP-30/gluconolactonase/LRE family protein</fullName>
    </submittedName>
</protein>
<evidence type="ECO:0000259" key="1">
    <source>
        <dbReference type="Pfam" id="PF08450"/>
    </source>
</evidence>